<feature type="region of interest" description="Disordered" evidence="1">
    <location>
        <begin position="1"/>
        <end position="63"/>
    </location>
</feature>
<feature type="compositionally biased region" description="Basic and acidic residues" evidence="1">
    <location>
        <begin position="1"/>
        <end position="59"/>
    </location>
</feature>
<dbReference type="AlphaFoldDB" id="A0AAE1KI52"/>
<accession>A0AAE1KI52</accession>
<comment type="caution">
    <text evidence="2">The sequence shown here is derived from an EMBL/GenBank/DDBJ whole genome shotgun (WGS) entry which is preliminary data.</text>
</comment>
<gene>
    <name evidence="2" type="ORF">Pcinc_021588</name>
</gene>
<name>A0AAE1KI52_PETCI</name>
<dbReference type="EMBL" id="JAWQEG010002226">
    <property type="protein sequence ID" value="KAK3873412.1"/>
    <property type="molecule type" value="Genomic_DNA"/>
</dbReference>
<evidence type="ECO:0000313" key="3">
    <source>
        <dbReference type="Proteomes" id="UP001286313"/>
    </source>
</evidence>
<dbReference type="Proteomes" id="UP001286313">
    <property type="component" value="Unassembled WGS sequence"/>
</dbReference>
<reference evidence="2" key="1">
    <citation type="submission" date="2023-10" db="EMBL/GenBank/DDBJ databases">
        <title>Genome assemblies of two species of porcelain crab, Petrolisthes cinctipes and Petrolisthes manimaculis (Anomura: Porcellanidae).</title>
        <authorList>
            <person name="Angst P."/>
        </authorList>
    </citation>
    <scope>NUCLEOTIDE SEQUENCE</scope>
    <source>
        <strain evidence="2">PB745_01</strain>
        <tissue evidence="2">Gill</tissue>
    </source>
</reference>
<evidence type="ECO:0000313" key="2">
    <source>
        <dbReference type="EMBL" id="KAK3873412.1"/>
    </source>
</evidence>
<keyword evidence="3" id="KW-1185">Reference proteome</keyword>
<proteinExistence type="predicted"/>
<evidence type="ECO:0000256" key="1">
    <source>
        <dbReference type="SAM" id="MobiDB-lite"/>
    </source>
</evidence>
<protein>
    <submittedName>
        <fullName evidence="2">Uncharacterized protein</fullName>
    </submittedName>
</protein>
<sequence length="209" mass="22535">MKEVRTASESDGEINKVDKNQHEGMGKGKRTDEGVREEREEVWTSESVGEKGSKGEPHHHSCSPFTAQVLTSQIAQALLQTTSDLGFSTKIFPLGSWVGVAFDLFSLVGNRGELTAGVEASTEALRYYRVEAARASVTRDWPSERLPLNCAKREGPHGRPGVHLVPPLSPARPAQSVRPAPALVTVPSHHARHPHFSGVCSDAAAAAML</sequence>
<organism evidence="2 3">
    <name type="scientific">Petrolisthes cinctipes</name>
    <name type="common">Flat porcelain crab</name>
    <dbReference type="NCBI Taxonomy" id="88211"/>
    <lineage>
        <taxon>Eukaryota</taxon>
        <taxon>Metazoa</taxon>
        <taxon>Ecdysozoa</taxon>
        <taxon>Arthropoda</taxon>
        <taxon>Crustacea</taxon>
        <taxon>Multicrustacea</taxon>
        <taxon>Malacostraca</taxon>
        <taxon>Eumalacostraca</taxon>
        <taxon>Eucarida</taxon>
        <taxon>Decapoda</taxon>
        <taxon>Pleocyemata</taxon>
        <taxon>Anomura</taxon>
        <taxon>Galatheoidea</taxon>
        <taxon>Porcellanidae</taxon>
        <taxon>Petrolisthes</taxon>
    </lineage>
</organism>